<gene>
    <name evidence="2" type="ORF">A2934_03905</name>
</gene>
<dbReference type="AlphaFoldDB" id="A0A1G2L2N1"/>
<protein>
    <submittedName>
        <fullName evidence="2">Uncharacterized protein</fullName>
    </submittedName>
</protein>
<comment type="caution">
    <text evidence="2">The sequence shown here is derived from an EMBL/GenBank/DDBJ whole genome shotgun (WGS) entry which is preliminary data.</text>
</comment>
<dbReference type="EMBL" id="MHQO01000040">
    <property type="protein sequence ID" value="OHA05966.1"/>
    <property type="molecule type" value="Genomic_DNA"/>
</dbReference>
<keyword evidence="1" id="KW-0472">Membrane</keyword>
<accession>A0A1G2L2N1</accession>
<reference evidence="2 3" key="1">
    <citation type="journal article" date="2016" name="Nat. Commun.">
        <title>Thousands of microbial genomes shed light on interconnected biogeochemical processes in an aquifer system.</title>
        <authorList>
            <person name="Anantharaman K."/>
            <person name="Brown C.T."/>
            <person name="Hug L.A."/>
            <person name="Sharon I."/>
            <person name="Castelle C.J."/>
            <person name="Probst A.J."/>
            <person name="Thomas B.C."/>
            <person name="Singh A."/>
            <person name="Wilkins M.J."/>
            <person name="Karaoz U."/>
            <person name="Brodie E.L."/>
            <person name="Williams K.H."/>
            <person name="Hubbard S.S."/>
            <person name="Banfield J.F."/>
        </authorList>
    </citation>
    <scope>NUCLEOTIDE SEQUENCE [LARGE SCALE GENOMIC DNA]</scope>
</reference>
<name>A0A1G2L2N1_9BACT</name>
<organism evidence="2 3">
    <name type="scientific">Candidatus Sungbacteria bacterium RIFCSPLOWO2_01_FULL_47_10</name>
    <dbReference type="NCBI Taxonomy" id="1802276"/>
    <lineage>
        <taxon>Bacteria</taxon>
        <taxon>Candidatus Sungiibacteriota</taxon>
    </lineage>
</organism>
<evidence type="ECO:0000313" key="3">
    <source>
        <dbReference type="Proteomes" id="UP000177982"/>
    </source>
</evidence>
<proteinExistence type="predicted"/>
<dbReference type="Proteomes" id="UP000177982">
    <property type="component" value="Unassembled WGS sequence"/>
</dbReference>
<keyword evidence="1" id="KW-0812">Transmembrane</keyword>
<evidence type="ECO:0000256" key="1">
    <source>
        <dbReference type="SAM" id="Phobius"/>
    </source>
</evidence>
<evidence type="ECO:0000313" key="2">
    <source>
        <dbReference type="EMBL" id="OHA05966.1"/>
    </source>
</evidence>
<sequence>MRNLWKKIISTIYYFLSKLYHWIHNNAWNIVLVIIGIATLAVAITGIDLQNKSLEREQVPFFKYSYDKNEKVFKVIGGDGIDVVKADWFLVGRWGFEGDNYSLRKVNNLDKELGYYEIRDAYGEMLANTLQDWGKDVIECEFFRLTQDAMPVMVVITYDTKEKAGLENKDLLLITRMDTDRPNSQVKFRNIEDENVTLDFFNKNLYQIKFATEHIKENFKYSNENYTGNLRTYTGKCGILMNQPVEGY</sequence>
<keyword evidence="1" id="KW-1133">Transmembrane helix</keyword>
<feature type="transmembrane region" description="Helical" evidence="1">
    <location>
        <begin position="27"/>
        <end position="47"/>
    </location>
</feature>